<dbReference type="AlphaFoldDB" id="A0AA38REQ9"/>
<feature type="transmembrane region" description="Helical" evidence="4">
    <location>
        <begin position="217"/>
        <end position="239"/>
    </location>
</feature>
<protein>
    <submittedName>
        <fullName evidence="6">MFS monocarboxylate transporter protein</fullName>
    </submittedName>
</protein>
<dbReference type="Gene3D" id="1.20.1250.20">
    <property type="entry name" value="MFS general substrate transporter like domains"/>
    <property type="match status" value="2"/>
</dbReference>
<feature type="transmembrane region" description="Helical" evidence="4">
    <location>
        <begin position="260"/>
        <end position="283"/>
    </location>
</feature>
<keyword evidence="7" id="KW-1185">Reference proteome</keyword>
<evidence type="ECO:0000259" key="5">
    <source>
        <dbReference type="PROSITE" id="PS50850"/>
    </source>
</evidence>
<feature type="transmembrane region" description="Helical" evidence="4">
    <location>
        <begin position="99"/>
        <end position="118"/>
    </location>
</feature>
<keyword evidence="4" id="KW-0812">Transmembrane</keyword>
<feature type="transmembrane region" description="Helical" evidence="4">
    <location>
        <begin position="350"/>
        <end position="375"/>
    </location>
</feature>
<keyword evidence="4" id="KW-0472">Membrane</keyword>
<feature type="transmembrane region" description="Helical" evidence="4">
    <location>
        <begin position="382"/>
        <end position="399"/>
    </location>
</feature>
<comment type="similarity">
    <text evidence="2">Belongs to the major facilitator superfamily. Monocarboxylate porter (TC 2.A.1.13) family.</text>
</comment>
<dbReference type="InterPro" id="IPR011701">
    <property type="entry name" value="MFS"/>
</dbReference>
<accession>A0AA38REQ9</accession>
<dbReference type="Pfam" id="PF07690">
    <property type="entry name" value="MFS_1"/>
    <property type="match status" value="1"/>
</dbReference>
<evidence type="ECO:0000313" key="7">
    <source>
        <dbReference type="Proteomes" id="UP001174694"/>
    </source>
</evidence>
<dbReference type="InterPro" id="IPR020846">
    <property type="entry name" value="MFS_dom"/>
</dbReference>
<feature type="transmembrane region" description="Helical" evidence="4">
    <location>
        <begin position="150"/>
        <end position="172"/>
    </location>
</feature>
<feature type="transmembrane region" description="Helical" evidence="4">
    <location>
        <begin position="326"/>
        <end position="344"/>
    </location>
</feature>
<dbReference type="PANTHER" id="PTHR11360">
    <property type="entry name" value="MONOCARBOXYLATE TRANSPORTER"/>
    <property type="match status" value="1"/>
</dbReference>
<reference evidence="6" key="1">
    <citation type="submission" date="2022-07" db="EMBL/GenBank/DDBJ databases">
        <title>Fungi with potential for degradation of polypropylene.</title>
        <authorList>
            <person name="Gostincar C."/>
        </authorList>
    </citation>
    <scope>NUCLEOTIDE SEQUENCE</scope>
    <source>
        <strain evidence="6">EXF-13308</strain>
    </source>
</reference>
<sequence length="450" mass="47769">MLQTDPAAMASDTDDTIAELDNGQLASEEKTAPESSAPPPPHGLHGPAGPPPNGGLIAWLHVLGGFMLFFNTWGMLNTFGVFQTYYESGALFDKSSSDIAWIGAIQAFMVMLSGVFTGPIYDRGYLRALLVVGSFGIVFGHMMLSICKTYWQALLAQGFCVGIGAGCIFVPCVSILPTYFSTRLGLAVGMASSGSSLGGVIYPIVLYQLIGRVGFPWAVRTLGFIALGTLLIPIAIMRMRVKPPKPRAIVDWSAFRDAEYMVFVIGSLIGFIGLSTLLFYISFYPQEKGITDTRLAFYMVPIFNAASCLGRVLPNAVSDKIGPFNTITPCAIVTGALTLCMMAVKSEASMIVLAVLCGFFSGVFIAMPPVCLAALTPNKAMIGTRIGMGFGIISFGLLIGGPGGGGVLGQEQTLNWKGFWTFGGVTACVAGLLYAQVRVNRSGFRLGIKS</sequence>
<dbReference type="InterPro" id="IPR050327">
    <property type="entry name" value="Proton-linked_MCT"/>
</dbReference>
<evidence type="ECO:0000256" key="4">
    <source>
        <dbReference type="SAM" id="Phobius"/>
    </source>
</evidence>
<feature type="transmembrane region" description="Helical" evidence="4">
    <location>
        <begin position="419"/>
        <end position="437"/>
    </location>
</feature>
<keyword evidence="4" id="KW-1133">Transmembrane helix</keyword>
<feature type="transmembrane region" description="Helical" evidence="4">
    <location>
        <begin position="56"/>
        <end position="79"/>
    </location>
</feature>
<dbReference type="GO" id="GO:0016020">
    <property type="term" value="C:membrane"/>
    <property type="evidence" value="ECO:0007669"/>
    <property type="project" value="UniProtKB-SubCell"/>
</dbReference>
<dbReference type="Proteomes" id="UP001174694">
    <property type="component" value="Unassembled WGS sequence"/>
</dbReference>
<evidence type="ECO:0000313" key="6">
    <source>
        <dbReference type="EMBL" id="KAJ9144683.1"/>
    </source>
</evidence>
<comment type="caution">
    <text evidence="6">The sequence shown here is derived from an EMBL/GenBank/DDBJ whole genome shotgun (WGS) entry which is preliminary data.</text>
</comment>
<proteinExistence type="inferred from homology"/>
<feature type="domain" description="Major facilitator superfamily (MFS) profile" evidence="5">
    <location>
        <begin position="259"/>
        <end position="450"/>
    </location>
</feature>
<evidence type="ECO:0000256" key="1">
    <source>
        <dbReference type="ARBA" id="ARBA00004141"/>
    </source>
</evidence>
<feature type="transmembrane region" description="Helical" evidence="4">
    <location>
        <begin position="295"/>
        <end position="314"/>
    </location>
</feature>
<dbReference type="GO" id="GO:0022857">
    <property type="term" value="F:transmembrane transporter activity"/>
    <property type="evidence" value="ECO:0007669"/>
    <property type="project" value="InterPro"/>
</dbReference>
<gene>
    <name evidence="6" type="ORF">NKR23_g5741</name>
</gene>
<organism evidence="6 7">
    <name type="scientific">Pleurostoma richardsiae</name>
    <dbReference type="NCBI Taxonomy" id="41990"/>
    <lineage>
        <taxon>Eukaryota</taxon>
        <taxon>Fungi</taxon>
        <taxon>Dikarya</taxon>
        <taxon>Ascomycota</taxon>
        <taxon>Pezizomycotina</taxon>
        <taxon>Sordariomycetes</taxon>
        <taxon>Sordariomycetidae</taxon>
        <taxon>Calosphaeriales</taxon>
        <taxon>Pleurostomataceae</taxon>
        <taxon>Pleurostoma</taxon>
    </lineage>
</organism>
<evidence type="ECO:0000256" key="3">
    <source>
        <dbReference type="SAM" id="MobiDB-lite"/>
    </source>
</evidence>
<feature type="transmembrane region" description="Helical" evidence="4">
    <location>
        <begin position="125"/>
        <end position="144"/>
    </location>
</feature>
<dbReference type="EMBL" id="JANBVO010000016">
    <property type="protein sequence ID" value="KAJ9144683.1"/>
    <property type="molecule type" value="Genomic_DNA"/>
</dbReference>
<dbReference type="SUPFAM" id="SSF103473">
    <property type="entry name" value="MFS general substrate transporter"/>
    <property type="match status" value="1"/>
</dbReference>
<dbReference type="InterPro" id="IPR036259">
    <property type="entry name" value="MFS_trans_sf"/>
</dbReference>
<feature type="transmembrane region" description="Helical" evidence="4">
    <location>
        <begin position="184"/>
        <end position="205"/>
    </location>
</feature>
<dbReference type="PROSITE" id="PS50850">
    <property type="entry name" value="MFS"/>
    <property type="match status" value="1"/>
</dbReference>
<name>A0AA38REQ9_9PEZI</name>
<feature type="compositionally biased region" description="Pro residues" evidence="3">
    <location>
        <begin position="36"/>
        <end position="48"/>
    </location>
</feature>
<dbReference type="PANTHER" id="PTHR11360:SF234">
    <property type="entry name" value="MFS-TYPE TRANSPORTER DBAD-RELATED"/>
    <property type="match status" value="1"/>
</dbReference>
<feature type="region of interest" description="Disordered" evidence="3">
    <location>
        <begin position="25"/>
        <end position="48"/>
    </location>
</feature>
<comment type="subcellular location">
    <subcellularLocation>
        <location evidence="1">Membrane</location>
        <topology evidence="1">Multi-pass membrane protein</topology>
    </subcellularLocation>
</comment>
<evidence type="ECO:0000256" key="2">
    <source>
        <dbReference type="ARBA" id="ARBA00006727"/>
    </source>
</evidence>